<dbReference type="InParanoid" id="D9Q0A8"/>
<sequence>MITVGATRAILRLVKQRIGEPALRKVEPPKGFLFVTSQESVDIVTYPASLDYLLVQPEGYSDVFKYTSELKIAQEPWQSYCQWHNGPLDEADDPLKRLYCPVAAEGFCSKHRRSERAIYTLCLDSRSEKALEACKYIDSVVKGEYVVYMLDYGGDKPKVGATRKFRLLERIAEQPHVVATVIMEVDSLLAARKAEMRISSSGIAVESWRHKLLNAQDHYFASLRLSEAASKASKLLGVQWDNKLFSIVSQDFISMRPRVVDAESLVDKSLIPWASWGGFIMFKDSGGSLVAVKSSQLMHKNSLIVDLGST</sequence>
<dbReference type="HOGENOM" id="CLU_893170_0_0_2"/>
<dbReference type="STRING" id="666510.ASAC_0339"/>
<protein>
    <recommendedName>
        <fullName evidence="3">DUF2797 domain-containing protein</fullName>
    </recommendedName>
</protein>
<name>D9Q0A8_ACIS3</name>
<accession>D9Q0A8</accession>
<keyword evidence="2" id="KW-1185">Reference proteome</keyword>
<evidence type="ECO:0000313" key="1">
    <source>
        <dbReference type="EMBL" id="ADL18746.1"/>
    </source>
</evidence>
<organism evidence="1 2">
    <name type="scientific">Acidilobus saccharovorans (strain DSM 16705 / JCM 18335 / VKM B-2471 / 345-15)</name>
    <dbReference type="NCBI Taxonomy" id="666510"/>
    <lineage>
        <taxon>Archaea</taxon>
        <taxon>Thermoproteota</taxon>
        <taxon>Thermoprotei</taxon>
        <taxon>Acidilobales</taxon>
        <taxon>Acidilobaceae</taxon>
        <taxon>Acidilobus</taxon>
    </lineage>
</organism>
<evidence type="ECO:0000313" key="2">
    <source>
        <dbReference type="Proteomes" id="UP000000346"/>
    </source>
</evidence>
<dbReference type="EMBL" id="CP001742">
    <property type="protein sequence ID" value="ADL18746.1"/>
    <property type="molecule type" value="Genomic_DNA"/>
</dbReference>
<dbReference type="Proteomes" id="UP000000346">
    <property type="component" value="Chromosome"/>
</dbReference>
<proteinExistence type="predicted"/>
<dbReference type="KEGG" id="asc:ASAC_0339"/>
<dbReference type="AlphaFoldDB" id="D9Q0A8"/>
<evidence type="ECO:0008006" key="3">
    <source>
        <dbReference type="Google" id="ProtNLM"/>
    </source>
</evidence>
<reference evidence="1 2" key="1">
    <citation type="journal article" date="2010" name="Appl. Environ. Microbiol.">
        <title>The genome sequence of the crenarchaeon Acidilobus saccharovorans supports a new order, Acidilobales, and suggests an important ecological role in terrestrial acidic hot springs.</title>
        <authorList>
            <person name="Mardanov A.V."/>
            <person name="Svetlitchnyi V.A."/>
            <person name="Beletsky A.V."/>
            <person name="Prokofeva M.I."/>
            <person name="Bonch-Osmolovskaya E.A."/>
            <person name="Ravin N.V."/>
            <person name="Skryabin K.G."/>
        </authorList>
    </citation>
    <scope>NUCLEOTIDE SEQUENCE [LARGE SCALE GENOMIC DNA]</scope>
    <source>
        <strain evidence="2">DSM 16705 / JCM 18335 / VKM B-2471 / 345-15</strain>
    </source>
</reference>
<dbReference type="eggNOG" id="arCOG03129">
    <property type="taxonomic scope" value="Archaea"/>
</dbReference>
<gene>
    <name evidence="1" type="ordered locus">ASAC_0339</name>
</gene>